<dbReference type="AlphaFoldDB" id="A1CNC0"/>
<evidence type="ECO:0000313" key="2">
    <source>
        <dbReference type="EMBL" id="EAW07141.1"/>
    </source>
</evidence>
<feature type="region of interest" description="Disordered" evidence="1">
    <location>
        <begin position="87"/>
        <end position="126"/>
    </location>
</feature>
<protein>
    <submittedName>
        <fullName evidence="2">Uncharacterized protein</fullName>
    </submittedName>
</protein>
<dbReference type="EMBL" id="DS027059">
    <property type="protein sequence ID" value="EAW07141.1"/>
    <property type="molecule type" value="Genomic_DNA"/>
</dbReference>
<organism evidence="2 3">
    <name type="scientific">Aspergillus clavatus (strain ATCC 1007 / CBS 513.65 / DSM 816 / NCTC 3887 / NRRL 1 / QM 1276 / 107)</name>
    <dbReference type="NCBI Taxonomy" id="344612"/>
    <lineage>
        <taxon>Eukaryota</taxon>
        <taxon>Fungi</taxon>
        <taxon>Dikarya</taxon>
        <taxon>Ascomycota</taxon>
        <taxon>Pezizomycotina</taxon>
        <taxon>Eurotiomycetes</taxon>
        <taxon>Eurotiomycetidae</taxon>
        <taxon>Eurotiales</taxon>
        <taxon>Aspergillaceae</taxon>
        <taxon>Aspergillus</taxon>
        <taxon>Aspergillus subgen. Fumigati</taxon>
    </lineage>
</organism>
<proteinExistence type="predicted"/>
<dbReference type="VEuPathDB" id="FungiDB:ACLA_018450"/>
<name>A1CNC0_ASPCL</name>
<dbReference type="KEGG" id="act:ACLA_018450"/>
<evidence type="ECO:0000313" key="3">
    <source>
        <dbReference type="Proteomes" id="UP000006701"/>
    </source>
</evidence>
<evidence type="ECO:0000256" key="1">
    <source>
        <dbReference type="SAM" id="MobiDB-lite"/>
    </source>
</evidence>
<dbReference type="RefSeq" id="XP_001268567.1">
    <property type="nucleotide sequence ID" value="XM_001268566.1"/>
</dbReference>
<reference evidence="2 3" key="1">
    <citation type="journal article" date="2008" name="PLoS Genet.">
        <title>Genomic islands in the pathogenic filamentous fungus Aspergillus fumigatus.</title>
        <authorList>
            <person name="Fedorova N.D."/>
            <person name="Khaldi N."/>
            <person name="Joardar V.S."/>
            <person name="Maiti R."/>
            <person name="Amedeo P."/>
            <person name="Anderson M.J."/>
            <person name="Crabtree J."/>
            <person name="Silva J.C."/>
            <person name="Badger J.H."/>
            <person name="Albarraq A."/>
            <person name="Angiuoli S."/>
            <person name="Bussey H."/>
            <person name="Bowyer P."/>
            <person name="Cotty P.J."/>
            <person name="Dyer P.S."/>
            <person name="Egan A."/>
            <person name="Galens K."/>
            <person name="Fraser-Liggett C.M."/>
            <person name="Haas B.J."/>
            <person name="Inman J.M."/>
            <person name="Kent R."/>
            <person name="Lemieux S."/>
            <person name="Malavazi I."/>
            <person name="Orvis J."/>
            <person name="Roemer T."/>
            <person name="Ronning C.M."/>
            <person name="Sundaram J.P."/>
            <person name="Sutton G."/>
            <person name="Turner G."/>
            <person name="Venter J.C."/>
            <person name="White O.R."/>
            <person name="Whitty B.R."/>
            <person name="Youngman P."/>
            <person name="Wolfe K.H."/>
            <person name="Goldman G.H."/>
            <person name="Wortman J.R."/>
            <person name="Jiang B."/>
            <person name="Denning D.W."/>
            <person name="Nierman W.C."/>
        </authorList>
    </citation>
    <scope>NUCLEOTIDE SEQUENCE [LARGE SCALE GENOMIC DNA]</scope>
    <source>
        <strain evidence="3">ATCC 1007 / CBS 513.65 / DSM 816 / NCTC 3887 / NRRL 1</strain>
    </source>
</reference>
<keyword evidence="3" id="KW-1185">Reference proteome</keyword>
<dbReference type="GeneID" id="4700792"/>
<feature type="region of interest" description="Disordered" evidence="1">
    <location>
        <begin position="19"/>
        <end position="43"/>
    </location>
</feature>
<sequence>MKLDCLRAPVTLAPIGTARAKAEEKQEARTTGSRQQPRVPGSVARLEQTYRANPSTWLGRRSRCLSNYRCAFDERFLIVPIHNRNSSFNTDDGEVSSVEIADQESGSEGSPDVAVVVPPPSGVLTRSKSNRIASASSPLMSGALNTPSAARVSYQTPSKLPTSLRSSMTPSSNRLRRHQFNGVLVPWPVNRTPASSNAPSRRGMANEDITANQNRQQHAPDRRTKIVIVLDNEAKTIRREIGSSEDDA</sequence>
<gene>
    <name evidence="2" type="ORF">ACLA_018450</name>
</gene>
<dbReference type="HOGENOM" id="CLU_1119939_0_0_1"/>
<dbReference type="Proteomes" id="UP000006701">
    <property type="component" value="Unassembled WGS sequence"/>
</dbReference>
<accession>A1CNC0</accession>
<feature type="region of interest" description="Disordered" evidence="1">
    <location>
        <begin position="138"/>
        <end position="173"/>
    </location>
</feature>